<evidence type="ECO:0000256" key="9">
    <source>
        <dbReference type="ARBA" id="ARBA00022833"/>
    </source>
</evidence>
<comment type="function">
    <text evidence="1">May be involved in transcriptional regulation.</text>
</comment>
<dbReference type="FunFam" id="3.30.160.60:FF:000446">
    <property type="entry name" value="Zinc finger protein"/>
    <property type="match status" value="1"/>
</dbReference>
<sequence>MLSTLSSFQTRLASIMETLVQTAVLEIKLVDVECEVLLSEVTRSRTEEETDGGPAVDKHRHRGSHLPRATYTFCECGQEEIHCHLNRCRGPRKDVPTVIQQDQDSPQQKCKPNQPVSTIKQEQQEVDVCIGQDNSEAGTQCGEAVSLSPIKDALKTVPCVGSGSRENATARVPSKAETPEVNRNTSPGAITLNQTVPNAEPNTSFSHAQSWSASNSTRTNGTYSIPGDKRFVCSYCSKRFRCVSQLTIHQRSHTGEKPYRCTLCGKRYLQKGHLYTHQRTHTGEKPYRCSLCAKGFIQQCTLDMHLRSHTGEKPYTCTECGKGFMTKFYLNKHLSCQTCNSIRYFPKVILNSYFFNRIFYTVFYGKSSHDSFQPNAIYGFYRKIVLNTGTVTAKTPPAILRVHWSLHFIQTLLSFPKATDIMNTADFQTQLTSIMEIMARTAAVEISKLFEENSLLLRLQISRCTSENESLKKKCNFLENELQSARKGAGKMNGTRAPFSHPGHTDSERQPTIGSVFGKEWCMNLWRHEESHVGQKDDAHLDSSVNTEEPINLLDEETDVIMINEETLKDDSCTGKNKPEEDGSSSLRGSAVTSDERCVAQSSDDFITYTVPSDDQDQSNVHQTPAEEQALDGTISTHGDVTTGPDLSPDVEFIPNNLNFIESVTPNKNFKCVFCGKSFEYLSHMTRHMRKHSGEKPYICTVCGKRFAQKTYLTTHQRTHSGERPYSCMECGKSFSQKSSLNVHLRSHTGEKPFSCSHCGKSYAFKIALRTHRC</sequence>
<evidence type="ECO:0000256" key="13">
    <source>
        <dbReference type="ARBA" id="ARBA00023242"/>
    </source>
</evidence>
<feature type="domain" description="C2H2-type" evidence="16">
    <location>
        <begin position="726"/>
        <end position="753"/>
    </location>
</feature>
<keyword evidence="12" id="KW-0804">Transcription</keyword>
<keyword evidence="6" id="KW-0677">Repeat</keyword>
<dbReference type="PROSITE" id="PS50157">
    <property type="entry name" value="ZINC_FINGER_C2H2_2"/>
    <property type="match status" value="8"/>
</dbReference>
<keyword evidence="8" id="KW-0833">Ubl conjugation pathway</keyword>
<evidence type="ECO:0000256" key="4">
    <source>
        <dbReference type="ARBA" id="ARBA00006991"/>
    </source>
</evidence>
<evidence type="ECO:0000256" key="8">
    <source>
        <dbReference type="ARBA" id="ARBA00022786"/>
    </source>
</evidence>
<dbReference type="FunFam" id="3.30.160.60:FF:000097">
    <property type="entry name" value="Zinc finger protein"/>
    <property type="match status" value="2"/>
</dbReference>
<accession>A0A9Q9W5R9</accession>
<dbReference type="GO" id="GO:0003677">
    <property type="term" value="F:DNA binding"/>
    <property type="evidence" value="ECO:0007669"/>
    <property type="project" value="UniProtKB-KW"/>
</dbReference>
<protein>
    <submittedName>
        <fullName evidence="17">RB-associated KRAB zinc finger protein</fullName>
    </submittedName>
</protein>
<keyword evidence="11" id="KW-0238">DNA-binding</keyword>
<dbReference type="FunFam" id="3.30.160.60:FF:000096">
    <property type="entry name" value="Zinc finger and BTB domain-containing protein 18 isoform 1"/>
    <property type="match status" value="1"/>
</dbReference>
<dbReference type="OrthoDB" id="654211at2759"/>
<evidence type="ECO:0000256" key="7">
    <source>
        <dbReference type="ARBA" id="ARBA00022771"/>
    </source>
</evidence>
<feature type="region of interest" description="Disordered" evidence="15">
    <location>
        <begin position="162"/>
        <end position="188"/>
    </location>
</feature>
<feature type="domain" description="C2H2-type" evidence="16">
    <location>
        <begin position="231"/>
        <end position="258"/>
    </location>
</feature>
<dbReference type="GO" id="GO:0008270">
    <property type="term" value="F:zinc ion binding"/>
    <property type="evidence" value="ECO:0007669"/>
    <property type="project" value="UniProtKB-KW"/>
</dbReference>
<evidence type="ECO:0000256" key="12">
    <source>
        <dbReference type="ARBA" id="ARBA00023163"/>
    </source>
</evidence>
<feature type="compositionally biased region" description="Polar residues" evidence="15">
    <location>
        <begin position="609"/>
        <end position="623"/>
    </location>
</feature>
<reference evidence="17" key="1">
    <citation type="submission" date="2025-08" db="UniProtKB">
        <authorList>
            <consortium name="RefSeq"/>
        </authorList>
    </citation>
    <scope>IDENTIFICATION</scope>
    <source>
        <tissue evidence="17">Muscle</tissue>
    </source>
</reference>
<dbReference type="FunFam" id="3.30.160.60:FF:003288">
    <property type="entry name" value="Uncharacterized protein"/>
    <property type="match status" value="1"/>
</dbReference>
<proteinExistence type="inferred from homology"/>
<feature type="domain" description="C2H2-type" evidence="16">
    <location>
        <begin position="754"/>
        <end position="774"/>
    </location>
</feature>
<comment type="similarity">
    <text evidence="4">Belongs to the krueppel C2H2-type zinc-finger protein family.</text>
</comment>
<feature type="domain" description="C2H2-type" evidence="16">
    <location>
        <begin position="315"/>
        <end position="338"/>
    </location>
</feature>
<keyword evidence="5" id="KW-0479">Metal-binding</keyword>
<dbReference type="FunFam" id="3.30.160.60:FF:002716">
    <property type="entry name" value="Zinc finger protein 212"/>
    <property type="match status" value="1"/>
</dbReference>
<keyword evidence="7 14" id="KW-0863">Zinc-finger</keyword>
<dbReference type="AlphaFoldDB" id="A0A9Q9W5R9"/>
<keyword evidence="10" id="KW-0805">Transcription regulation</keyword>
<keyword evidence="13" id="KW-0539">Nucleus</keyword>
<feature type="region of interest" description="Disordered" evidence="15">
    <location>
        <begin position="609"/>
        <end position="642"/>
    </location>
</feature>
<dbReference type="SMART" id="SM00355">
    <property type="entry name" value="ZnF_C2H2"/>
    <property type="match status" value="8"/>
</dbReference>
<dbReference type="SMR" id="A0A9Q9W5R9"/>
<dbReference type="GO" id="GO:0005634">
    <property type="term" value="C:nucleus"/>
    <property type="evidence" value="ECO:0007669"/>
    <property type="project" value="UniProtKB-SubCell"/>
</dbReference>
<gene>
    <name evidence="17" type="primary">LOC109055992</name>
</gene>
<evidence type="ECO:0000256" key="5">
    <source>
        <dbReference type="ARBA" id="ARBA00022723"/>
    </source>
</evidence>
<evidence type="ECO:0000256" key="3">
    <source>
        <dbReference type="ARBA" id="ARBA00004906"/>
    </source>
</evidence>
<evidence type="ECO:0000256" key="10">
    <source>
        <dbReference type="ARBA" id="ARBA00023015"/>
    </source>
</evidence>
<feature type="domain" description="C2H2-type" evidence="16">
    <location>
        <begin position="670"/>
        <end position="697"/>
    </location>
</feature>
<evidence type="ECO:0000259" key="16">
    <source>
        <dbReference type="PROSITE" id="PS50157"/>
    </source>
</evidence>
<feature type="domain" description="C2H2-type" evidence="16">
    <location>
        <begin position="287"/>
        <end position="314"/>
    </location>
</feature>
<evidence type="ECO:0000256" key="1">
    <source>
        <dbReference type="ARBA" id="ARBA00003767"/>
    </source>
</evidence>
<dbReference type="FunFam" id="3.30.160.60:FF:000671">
    <property type="entry name" value="Zinc finger protein 26"/>
    <property type="match status" value="1"/>
</dbReference>
<feature type="compositionally biased region" description="Polar residues" evidence="15">
    <location>
        <begin position="584"/>
        <end position="593"/>
    </location>
</feature>
<organism evidence="17">
    <name type="scientific">Cyprinus carpio</name>
    <name type="common">Common carp</name>
    <dbReference type="NCBI Taxonomy" id="7962"/>
    <lineage>
        <taxon>Eukaryota</taxon>
        <taxon>Metazoa</taxon>
        <taxon>Chordata</taxon>
        <taxon>Craniata</taxon>
        <taxon>Vertebrata</taxon>
        <taxon>Euteleostomi</taxon>
        <taxon>Actinopterygii</taxon>
        <taxon>Neopterygii</taxon>
        <taxon>Teleostei</taxon>
        <taxon>Ostariophysi</taxon>
        <taxon>Cypriniformes</taxon>
        <taxon>Cyprinidae</taxon>
        <taxon>Cyprininae</taxon>
        <taxon>Cyprinus</taxon>
    </lineage>
</organism>
<dbReference type="PANTHER" id="PTHR16515:SF57">
    <property type="entry name" value="ZINC FINGER PROTEIN 154-LIKE"/>
    <property type="match status" value="1"/>
</dbReference>
<keyword evidence="9" id="KW-0862">Zinc</keyword>
<dbReference type="GeneID" id="109055992"/>
<feature type="region of interest" description="Disordered" evidence="15">
    <location>
        <begin position="533"/>
        <end position="597"/>
    </location>
</feature>
<dbReference type="PANTHER" id="PTHR16515">
    <property type="entry name" value="PR DOMAIN ZINC FINGER PROTEIN"/>
    <property type="match status" value="1"/>
</dbReference>
<dbReference type="InterPro" id="IPR050331">
    <property type="entry name" value="Zinc_finger"/>
</dbReference>
<dbReference type="InterPro" id="IPR013087">
    <property type="entry name" value="Znf_C2H2_type"/>
</dbReference>
<evidence type="ECO:0000313" key="17">
    <source>
        <dbReference type="RefSeq" id="XP_042577306.1"/>
    </source>
</evidence>
<feature type="compositionally biased region" description="Basic and acidic residues" evidence="15">
    <location>
        <begin position="566"/>
        <end position="581"/>
    </location>
</feature>
<feature type="domain" description="C2H2-type" evidence="16">
    <location>
        <begin position="698"/>
        <end position="725"/>
    </location>
</feature>
<feature type="region of interest" description="Disordered" evidence="15">
    <location>
        <begin position="486"/>
        <end position="512"/>
    </location>
</feature>
<dbReference type="RefSeq" id="XP_042577306.1">
    <property type="nucleotide sequence ID" value="XM_042721372.1"/>
</dbReference>
<dbReference type="Pfam" id="PF00096">
    <property type="entry name" value="zf-C2H2"/>
    <property type="match status" value="5"/>
</dbReference>
<feature type="domain" description="C2H2-type" evidence="16">
    <location>
        <begin position="259"/>
        <end position="286"/>
    </location>
</feature>
<dbReference type="GO" id="GO:0010468">
    <property type="term" value="P:regulation of gene expression"/>
    <property type="evidence" value="ECO:0007669"/>
    <property type="project" value="TreeGrafter"/>
</dbReference>
<evidence type="ECO:0000256" key="11">
    <source>
        <dbReference type="ARBA" id="ARBA00023125"/>
    </source>
</evidence>
<name>A0A9Q9W5R9_CYPCA</name>
<evidence type="ECO:0000256" key="6">
    <source>
        <dbReference type="ARBA" id="ARBA00022737"/>
    </source>
</evidence>
<dbReference type="FunFam" id="3.30.160.60:FF:002343">
    <property type="entry name" value="Zinc finger protein 33A"/>
    <property type="match status" value="1"/>
</dbReference>
<comment type="pathway">
    <text evidence="3">Protein modification; protein ubiquitination.</text>
</comment>
<feature type="region of interest" description="Disordered" evidence="15">
    <location>
        <begin position="43"/>
        <end position="62"/>
    </location>
</feature>
<dbReference type="PROSITE" id="PS00028">
    <property type="entry name" value="ZINC_FINGER_C2H2_1"/>
    <property type="match status" value="6"/>
</dbReference>
<evidence type="ECO:0000256" key="15">
    <source>
        <dbReference type="SAM" id="MobiDB-lite"/>
    </source>
</evidence>
<evidence type="ECO:0000256" key="14">
    <source>
        <dbReference type="PROSITE-ProRule" id="PRU00042"/>
    </source>
</evidence>
<comment type="subcellular location">
    <subcellularLocation>
        <location evidence="2">Nucleus</location>
    </subcellularLocation>
</comment>
<dbReference type="KEGG" id="ccar:109055992"/>
<evidence type="ECO:0000256" key="2">
    <source>
        <dbReference type="ARBA" id="ARBA00004123"/>
    </source>
</evidence>
<dbReference type="Proteomes" id="UP001155660">
    <property type="component" value="Chromosome B3"/>
</dbReference>